<dbReference type="InterPro" id="IPR041581">
    <property type="entry name" value="Glyoxalase_6"/>
</dbReference>
<dbReference type="EMBL" id="SDWW01000002">
    <property type="protein sequence ID" value="RYV52786.1"/>
    <property type="molecule type" value="Genomic_DNA"/>
</dbReference>
<accession>A0A4Q5N3P1</accession>
<evidence type="ECO:0000259" key="1">
    <source>
        <dbReference type="Pfam" id="PF18029"/>
    </source>
</evidence>
<dbReference type="OrthoDB" id="3286168at2"/>
<sequence length="243" mass="26407">MPTWITAFLDATPDRWDVARAFWTSVTGYGLSSHRGADQQFVTLVPTEGDAFLRLQRLDSGPARIHLDLHVPDPRAAADGAVALGATELDDLGHVVMASPGGLTFCFVGPDGSHRPPATRWPGVGAGEGHSSLVDQVALDIPMEHWARETRFWSELTGWAARPSTDEFSPLERPADQPLRLLPHRLEEPTGAVRAHLDLATSDRAAETARHVALGAAVERVTDEWTVLRGPDGSRYCVTDRSP</sequence>
<dbReference type="Proteomes" id="UP000293764">
    <property type="component" value="Unassembled WGS sequence"/>
</dbReference>
<gene>
    <name evidence="2" type="ORF">EUA98_00825</name>
</gene>
<dbReference type="AlphaFoldDB" id="A0A4Q5N3P1"/>
<keyword evidence="3" id="KW-1185">Reference proteome</keyword>
<dbReference type="RefSeq" id="WP_130100776.1">
    <property type="nucleotide sequence ID" value="NZ_SDWW01000002.1"/>
</dbReference>
<dbReference type="Gene3D" id="3.10.180.10">
    <property type="entry name" value="2,3-Dihydroxybiphenyl 1,2-Dioxygenase, domain 1"/>
    <property type="match status" value="2"/>
</dbReference>
<evidence type="ECO:0000313" key="3">
    <source>
        <dbReference type="Proteomes" id="UP000293764"/>
    </source>
</evidence>
<dbReference type="InterPro" id="IPR029068">
    <property type="entry name" value="Glyas_Bleomycin-R_OHBP_Dase"/>
</dbReference>
<reference evidence="2 3" key="1">
    <citation type="submission" date="2019-01" db="EMBL/GenBank/DDBJ databases">
        <title>Novel species of Cellulomonas.</title>
        <authorList>
            <person name="Liu Q."/>
            <person name="Xin Y.-H."/>
        </authorList>
    </citation>
    <scope>NUCLEOTIDE SEQUENCE [LARGE SCALE GENOMIC DNA]</scope>
    <source>
        <strain evidence="2 3">HLT2-17</strain>
    </source>
</reference>
<protein>
    <submittedName>
        <fullName evidence="2">VOC family protein</fullName>
    </submittedName>
</protein>
<dbReference type="PANTHER" id="PTHR35908:SF1">
    <property type="entry name" value="CONSERVED PROTEIN"/>
    <property type="match status" value="1"/>
</dbReference>
<dbReference type="PANTHER" id="PTHR35908">
    <property type="entry name" value="HYPOTHETICAL FUSION PROTEIN"/>
    <property type="match status" value="1"/>
</dbReference>
<proteinExistence type="predicted"/>
<feature type="domain" description="Glyoxalase-like" evidence="1">
    <location>
        <begin position="137"/>
        <end position="239"/>
    </location>
</feature>
<comment type="caution">
    <text evidence="2">The sequence shown here is derived from an EMBL/GenBank/DDBJ whole genome shotgun (WGS) entry which is preliminary data.</text>
</comment>
<dbReference type="SUPFAM" id="SSF54593">
    <property type="entry name" value="Glyoxalase/Bleomycin resistance protein/Dihydroxybiphenyl dioxygenase"/>
    <property type="match status" value="2"/>
</dbReference>
<name>A0A4Q5N3P1_9MICO</name>
<evidence type="ECO:0000313" key="2">
    <source>
        <dbReference type="EMBL" id="RYV52786.1"/>
    </source>
</evidence>
<organism evidence="2 3">
    <name type="scientific">Pengzhenrongella frigida</name>
    <dbReference type="NCBI Taxonomy" id="1259133"/>
    <lineage>
        <taxon>Bacteria</taxon>
        <taxon>Bacillati</taxon>
        <taxon>Actinomycetota</taxon>
        <taxon>Actinomycetes</taxon>
        <taxon>Micrococcales</taxon>
        <taxon>Pengzhenrongella</taxon>
    </lineage>
</organism>
<feature type="domain" description="Glyoxalase-like" evidence="1">
    <location>
        <begin position="17"/>
        <end position="108"/>
    </location>
</feature>
<dbReference type="Pfam" id="PF18029">
    <property type="entry name" value="Glyoxalase_6"/>
    <property type="match status" value="2"/>
</dbReference>